<feature type="binding site" evidence="9">
    <location>
        <position position="17"/>
    </location>
    <ligand>
        <name>ADP</name>
        <dbReference type="ChEBI" id="CHEBI:456216"/>
    </ligand>
</feature>
<dbReference type="FunFam" id="3.30.420.40:FF:000007">
    <property type="entry name" value="Glycerol kinase"/>
    <property type="match status" value="1"/>
</dbReference>
<dbReference type="GO" id="GO:0005829">
    <property type="term" value="C:cytosol"/>
    <property type="evidence" value="ECO:0007669"/>
    <property type="project" value="TreeGrafter"/>
</dbReference>
<proteinExistence type="inferred from homology"/>
<reference evidence="14" key="2">
    <citation type="submission" date="2020-02" db="EMBL/GenBank/DDBJ databases">
        <title>Using affinity propagation clustering for identifying bacterial clades and subclades with whole-genome sequences of Francisella tularensis.</title>
        <authorList>
            <person name="Homeier-Bachmann T."/>
            <person name="Abdel-Glil M.Y."/>
            <person name="Hackbart A."/>
            <person name="Hotzel H."/>
            <person name="Tomaso H."/>
        </authorList>
    </citation>
    <scope>NUCLEOTIDE SEQUENCE</scope>
    <source>
        <strain evidence="14">15T0085</strain>
        <strain evidence="13">17T1429</strain>
    </source>
</reference>
<evidence type="ECO:0000256" key="10">
    <source>
        <dbReference type="RuleBase" id="RU003733"/>
    </source>
</evidence>
<dbReference type="GO" id="GO:0019563">
    <property type="term" value="P:glycerol catabolic process"/>
    <property type="evidence" value="ECO:0007669"/>
    <property type="project" value="UniProtKB-UniRule"/>
</dbReference>
<dbReference type="EMBL" id="JAAGJP010000061">
    <property type="protein sequence ID" value="NDS68927.1"/>
    <property type="molecule type" value="Genomic_DNA"/>
</dbReference>
<organism evidence="14">
    <name type="scientific">Francisella tularensis subsp. holarctica</name>
    <dbReference type="NCBI Taxonomy" id="119857"/>
    <lineage>
        <taxon>Bacteria</taxon>
        <taxon>Pseudomonadati</taxon>
        <taxon>Pseudomonadota</taxon>
        <taxon>Gammaproteobacteria</taxon>
        <taxon>Thiotrichales</taxon>
        <taxon>Francisellaceae</taxon>
        <taxon>Francisella</taxon>
    </lineage>
</organism>
<dbReference type="KEGG" id="ftc:DA46_1099"/>
<dbReference type="PANTHER" id="PTHR10196">
    <property type="entry name" value="SUGAR KINASE"/>
    <property type="match status" value="1"/>
</dbReference>
<evidence type="ECO:0000256" key="3">
    <source>
        <dbReference type="ARBA" id="ARBA00022679"/>
    </source>
</evidence>
<dbReference type="PANTHER" id="PTHR10196:SF69">
    <property type="entry name" value="GLYCEROL KINASE"/>
    <property type="match status" value="1"/>
</dbReference>
<feature type="binding site" evidence="9">
    <location>
        <position position="412"/>
    </location>
    <ligand>
        <name>ADP</name>
        <dbReference type="ChEBI" id="CHEBI:456216"/>
    </ligand>
</feature>
<dbReference type="PROSITE" id="PS00445">
    <property type="entry name" value="FGGY_KINASES_2"/>
    <property type="match status" value="1"/>
</dbReference>
<dbReference type="AlphaFoldDB" id="A0A0B6D2V9"/>
<dbReference type="GO" id="GO:0006072">
    <property type="term" value="P:glycerol-3-phosphate metabolic process"/>
    <property type="evidence" value="ECO:0007669"/>
    <property type="project" value="InterPro"/>
</dbReference>
<dbReference type="InterPro" id="IPR000577">
    <property type="entry name" value="Carb_kinase_FGGY"/>
</dbReference>
<dbReference type="SUPFAM" id="SSF53067">
    <property type="entry name" value="Actin-like ATPase domain"/>
    <property type="match status" value="2"/>
</dbReference>
<feature type="binding site" evidence="9">
    <location>
        <position position="311"/>
    </location>
    <ligand>
        <name>ATP</name>
        <dbReference type="ChEBI" id="CHEBI:30616"/>
    </ligand>
</feature>
<dbReference type="InterPro" id="IPR005999">
    <property type="entry name" value="Glycerol_kin"/>
</dbReference>
<feature type="domain" description="Carbohydrate kinase FGGY C-terminal" evidence="12">
    <location>
        <begin position="263"/>
        <end position="451"/>
    </location>
</feature>
<evidence type="ECO:0000256" key="2">
    <source>
        <dbReference type="ARBA" id="ARBA00009156"/>
    </source>
</evidence>
<dbReference type="PROSITE" id="PS00933">
    <property type="entry name" value="FGGY_KINASES_1"/>
    <property type="match status" value="1"/>
</dbReference>
<evidence type="ECO:0000256" key="8">
    <source>
        <dbReference type="ARBA" id="ARBA00052101"/>
    </source>
</evidence>
<feature type="binding site" evidence="9">
    <location>
        <position position="83"/>
    </location>
    <ligand>
        <name>sn-glycerol 3-phosphate</name>
        <dbReference type="ChEBI" id="CHEBI:57597"/>
    </ligand>
</feature>
<sequence length="502" mass="55818">MSKDFILAIDQGTTSSRAIIFDKKGNIRKIAQKEFTQIYPKSGWVEHDAMEIWGTQSGVMREALEFGRVKPDQIAAIGITNQRETVVVWDKETGDPVYNAIVWQCRRTSSICDEIKRDPQFVKYIKENTGLVVDAYFSGTKVKWILDNVEGAREKANAGKLLMGTIDTWLIWNLTRGKVHATDYSNASRTMLFNINSLEWDKKILDYLNIPESMLPEVKNSSEVFGVTDSHTLGGAEIPIAGVAGDQHAALFGHCCFEKGMAKNTYGTGCFALMNVGDKPVYSDEGLLTTIAWAENGKPTYALEGSIFIVGAVIQWIRDGLGLVRSAEDSEYYATKIDSTNGVYLVPAFVGLGTPYWDMYARGTIVGITRDTKREHIIRAALEAIAYQAKDVLECMKEDTGLDLAGLRVDGGAVQNNFLMQFQSDILQSEISKPKINEITSLGAVFLAGLAVGFWKDKQELKSILTTEKVFEPQKDSQAVAHDYRGWKKAVERSKAWAECYS</sequence>
<feature type="binding site" evidence="9">
    <location>
        <position position="247"/>
    </location>
    <ligand>
        <name>glycerol</name>
        <dbReference type="ChEBI" id="CHEBI:17754"/>
    </ligand>
</feature>
<evidence type="ECO:0000256" key="9">
    <source>
        <dbReference type="HAMAP-Rule" id="MF_00186"/>
    </source>
</evidence>
<dbReference type="EC" id="2.7.1.30" evidence="9"/>
<dbReference type="FunFam" id="3.30.420.40:FF:000008">
    <property type="entry name" value="Glycerol kinase"/>
    <property type="match status" value="1"/>
</dbReference>
<feature type="binding site" evidence="9">
    <location>
        <position position="84"/>
    </location>
    <ligand>
        <name>sn-glycerol 3-phosphate</name>
        <dbReference type="ChEBI" id="CHEBI:57597"/>
    </ligand>
</feature>
<dbReference type="GO" id="GO:0005524">
    <property type="term" value="F:ATP binding"/>
    <property type="evidence" value="ECO:0007669"/>
    <property type="project" value="UniProtKB-UniRule"/>
</dbReference>
<comment type="similarity">
    <text evidence="2 9 10">Belongs to the FGGY kinase family.</text>
</comment>
<dbReference type="Pfam" id="PF02782">
    <property type="entry name" value="FGGY_C"/>
    <property type="match status" value="1"/>
</dbReference>
<reference evidence="14" key="1">
    <citation type="submission" date="2019-08" db="EMBL/GenBank/DDBJ databases">
        <authorList>
            <person name="Busch A."/>
        </authorList>
    </citation>
    <scope>NUCLEOTIDE SEQUENCE</scope>
    <source>
        <strain evidence="14">15T0085</strain>
        <strain evidence="13">17T1429</strain>
    </source>
</reference>
<gene>
    <name evidence="9 14" type="primary">glpK</name>
    <name evidence="14" type="ORF">FWI86_07940</name>
    <name evidence="13" type="ORF">FWJ04_07425</name>
</gene>
<feature type="binding site" evidence="9">
    <location>
        <position position="83"/>
    </location>
    <ligand>
        <name>glycerol</name>
        <dbReference type="ChEBI" id="CHEBI:17754"/>
    </ligand>
</feature>
<evidence type="ECO:0000259" key="12">
    <source>
        <dbReference type="Pfam" id="PF02782"/>
    </source>
</evidence>
<dbReference type="KEGG" id="ftv:CH67_2049"/>
<dbReference type="RefSeq" id="WP_003017064.1">
    <property type="nucleotide sequence ID" value="NZ_CP009693.1"/>
</dbReference>
<feature type="binding site" evidence="9">
    <location>
        <position position="13"/>
    </location>
    <ligand>
        <name>ADP</name>
        <dbReference type="ChEBI" id="CHEBI:456216"/>
    </ligand>
</feature>
<feature type="binding site" evidence="9">
    <location>
        <position position="136"/>
    </location>
    <ligand>
        <name>glycerol</name>
        <dbReference type="ChEBI" id="CHEBI:17754"/>
    </ligand>
</feature>
<dbReference type="InterPro" id="IPR018484">
    <property type="entry name" value="FGGY_N"/>
</dbReference>
<feature type="binding site" evidence="9">
    <location>
        <position position="246"/>
    </location>
    <ligand>
        <name>glycerol</name>
        <dbReference type="ChEBI" id="CHEBI:17754"/>
    </ligand>
</feature>
<dbReference type="InterPro" id="IPR018485">
    <property type="entry name" value="FGGY_C"/>
</dbReference>
<feature type="binding site" evidence="9">
    <location>
        <position position="311"/>
    </location>
    <ligand>
        <name>ADP</name>
        <dbReference type="ChEBI" id="CHEBI:456216"/>
    </ligand>
</feature>
<feature type="binding site" evidence="9">
    <location>
        <position position="268"/>
    </location>
    <ligand>
        <name>ATP</name>
        <dbReference type="ChEBI" id="CHEBI:30616"/>
    </ligand>
</feature>
<keyword evidence="4 9" id="KW-0547">Nucleotide-binding</keyword>
<dbReference type="InterPro" id="IPR043129">
    <property type="entry name" value="ATPase_NBD"/>
</dbReference>
<dbReference type="Gene3D" id="3.30.420.40">
    <property type="match status" value="2"/>
</dbReference>
<accession>A0A0B6D2V9</accession>
<feature type="domain" description="Carbohydrate kinase FGGY N-terminal" evidence="11">
    <location>
        <begin position="6"/>
        <end position="253"/>
    </location>
</feature>
<keyword evidence="6 9" id="KW-0319">Glycerol metabolism</keyword>
<protein>
    <recommendedName>
        <fullName evidence="9">Glycerol kinase</fullName>
        <ecNumber evidence="9">2.7.1.30</ecNumber>
    </recommendedName>
    <alternativeName>
        <fullName evidence="9">ATP:glycerol 3-phosphotransferase</fullName>
    </alternativeName>
    <alternativeName>
        <fullName evidence="9">Glycerokinase</fullName>
        <shortName evidence="9">GK</shortName>
    </alternativeName>
</protein>
<feature type="binding site" evidence="9">
    <location>
        <position position="136"/>
    </location>
    <ligand>
        <name>sn-glycerol 3-phosphate</name>
        <dbReference type="ChEBI" id="CHEBI:57597"/>
    </ligand>
</feature>
<comment type="caution">
    <text evidence="14">The sequence shown here is derived from an EMBL/GenBank/DDBJ whole genome shotgun (WGS) entry which is preliminary data.</text>
</comment>
<keyword evidence="5 9" id="KW-0418">Kinase</keyword>
<dbReference type="NCBIfam" id="TIGR01311">
    <property type="entry name" value="glycerol_kin"/>
    <property type="match status" value="1"/>
</dbReference>
<dbReference type="EMBL" id="JAAGKH010000062">
    <property type="protein sequence ID" value="NDR89437.1"/>
    <property type="molecule type" value="Genomic_DNA"/>
</dbReference>
<dbReference type="InterPro" id="IPR018483">
    <property type="entry name" value="Carb_kinase_FGGY_CS"/>
</dbReference>
<dbReference type="GO" id="GO:0004370">
    <property type="term" value="F:glycerol kinase activity"/>
    <property type="evidence" value="ECO:0007669"/>
    <property type="project" value="UniProtKB-UniRule"/>
</dbReference>
<evidence type="ECO:0000256" key="6">
    <source>
        <dbReference type="ARBA" id="ARBA00022798"/>
    </source>
</evidence>
<dbReference type="HAMAP" id="MF_00186">
    <property type="entry name" value="Glycerol_kin"/>
    <property type="match status" value="1"/>
</dbReference>
<comment type="pathway">
    <text evidence="1 9">Polyol metabolism; glycerol degradation via glycerol kinase pathway; sn-glycerol 3-phosphate from glycerol: step 1/1.</text>
</comment>
<dbReference type="PIRSF" id="PIRSF000538">
    <property type="entry name" value="GlpK"/>
    <property type="match status" value="1"/>
</dbReference>
<comment type="function">
    <text evidence="9">Key enzyme in the regulation of glycerol uptake and metabolism. Catalyzes the phosphorylation of glycerol to yield sn-glycerol 3-phosphate.</text>
</comment>
<feature type="binding site" evidence="9">
    <location>
        <position position="13"/>
    </location>
    <ligand>
        <name>ATP</name>
        <dbReference type="ChEBI" id="CHEBI:30616"/>
    </ligand>
</feature>
<comment type="activity regulation">
    <text evidence="9">Inhibited by fructose 1,6-bisphosphate (FBP).</text>
</comment>
<evidence type="ECO:0000313" key="13">
    <source>
        <dbReference type="EMBL" id="NDR89437.1"/>
    </source>
</evidence>
<feature type="binding site" evidence="9">
    <location>
        <position position="315"/>
    </location>
    <ligand>
        <name>ATP</name>
        <dbReference type="ChEBI" id="CHEBI:30616"/>
    </ligand>
</feature>
<dbReference type="OMA" id="FMLMNIG"/>
<evidence type="ECO:0000256" key="1">
    <source>
        <dbReference type="ARBA" id="ARBA00005190"/>
    </source>
</evidence>
<dbReference type="CDD" id="cd07786">
    <property type="entry name" value="FGGY_EcGK_like"/>
    <property type="match status" value="1"/>
</dbReference>
<feature type="binding site" evidence="9">
    <location>
        <position position="84"/>
    </location>
    <ligand>
        <name>glycerol</name>
        <dbReference type="ChEBI" id="CHEBI:17754"/>
    </ligand>
</feature>
<name>A0A0B6D2V9_FRATU</name>
<feature type="binding site" evidence="9">
    <location>
        <position position="246"/>
    </location>
    <ligand>
        <name>sn-glycerol 3-phosphate</name>
        <dbReference type="ChEBI" id="CHEBI:57597"/>
    </ligand>
</feature>
<dbReference type="UniPathway" id="UPA00618">
    <property type="reaction ID" value="UER00672"/>
</dbReference>
<dbReference type="eggNOG" id="COG0554">
    <property type="taxonomic scope" value="Bacteria"/>
</dbReference>
<feature type="binding site" evidence="9">
    <location>
        <position position="412"/>
    </location>
    <ligand>
        <name>ATP</name>
        <dbReference type="ChEBI" id="CHEBI:30616"/>
    </ligand>
</feature>
<evidence type="ECO:0000313" key="14">
    <source>
        <dbReference type="EMBL" id="NDS68927.1"/>
    </source>
</evidence>
<evidence type="ECO:0000256" key="5">
    <source>
        <dbReference type="ARBA" id="ARBA00022777"/>
    </source>
</evidence>
<comment type="catalytic activity">
    <reaction evidence="8 9">
        <text>glycerol + ATP = sn-glycerol 3-phosphate + ADP + H(+)</text>
        <dbReference type="Rhea" id="RHEA:21644"/>
        <dbReference type="ChEBI" id="CHEBI:15378"/>
        <dbReference type="ChEBI" id="CHEBI:17754"/>
        <dbReference type="ChEBI" id="CHEBI:30616"/>
        <dbReference type="ChEBI" id="CHEBI:57597"/>
        <dbReference type="ChEBI" id="CHEBI:456216"/>
        <dbReference type="EC" id="2.7.1.30"/>
    </reaction>
</comment>
<feature type="binding site" evidence="9">
    <location>
        <position position="15"/>
    </location>
    <ligand>
        <name>ATP</name>
        <dbReference type="ChEBI" id="CHEBI:30616"/>
    </ligand>
</feature>
<keyword evidence="3 9" id="KW-0808">Transferase</keyword>
<dbReference type="SMR" id="A0A0B6D2V9"/>
<feature type="binding site" evidence="9">
    <location>
        <position position="268"/>
    </location>
    <ligand>
        <name>ADP</name>
        <dbReference type="ChEBI" id="CHEBI:456216"/>
    </ligand>
</feature>
<feature type="binding site" evidence="9">
    <location>
        <position position="13"/>
    </location>
    <ligand>
        <name>sn-glycerol 3-phosphate</name>
        <dbReference type="ChEBI" id="CHEBI:57597"/>
    </ligand>
</feature>
<feature type="binding site" evidence="9">
    <location>
        <position position="14"/>
    </location>
    <ligand>
        <name>ATP</name>
        <dbReference type="ChEBI" id="CHEBI:30616"/>
    </ligand>
</feature>
<keyword evidence="7 9" id="KW-0067">ATP-binding</keyword>
<evidence type="ECO:0000256" key="7">
    <source>
        <dbReference type="ARBA" id="ARBA00022840"/>
    </source>
</evidence>
<feature type="binding site" evidence="9">
    <location>
        <position position="416"/>
    </location>
    <ligand>
        <name>ADP</name>
        <dbReference type="ChEBI" id="CHEBI:456216"/>
    </ligand>
</feature>
<dbReference type="NCBIfam" id="NF000756">
    <property type="entry name" value="PRK00047.1"/>
    <property type="match status" value="1"/>
</dbReference>
<dbReference type="HOGENOM" id="CLU_009281_2_3_6"/>
<evidence type="ECO:0000256" key="4">
    <source>
        <dbReference type="ARBA" id="ARBA00022741"/>
    </source>
</evidence>
<evidence type="ECO:0000259" key="11">
    <source>
        <dbReference type="Pfam" id="PF00370"/>
    </source>
</evidence>
<dbReference type="Pfam" id="PF00370">
    <property type="entry name" value="FGGY_N"/>
    <property type="match status" value="1"/>
</dbReference>